<dbReference type="EMBL" id="CP071444">
    <property type="protein sequence ID" value="QSX07670.1"/>
    <property type="molecule type" value="Genomic_DNA"/>
</dbReference>
<dbReference type="RefSeq" id="WP_207299012.1">
    <property type="nucleotide sequence ID" value="NZ_CP071444.1"/>
</dbReference>
<gene>
    <name evidence="1" type="ORF">J0B03_07455</name>
</gene>
<organism evidence="1 2">
    <name type="scientific">Alkalibacter rhizosphaerae</name>
    <dbReference type="NCBI Taxonomy" id="2815577"/>
    <lineage>
        <taxon>Bacteria</taxon>
        <taxon>Bacillati</taxon>
        <taxon>Bacillota</taxon>
        <taxon>Clostridia</taxon>
        <taxon>Eubacteriales</taxon>
        <taxon>Eubacteriaceae</taxon>
        <taxon>Alkalibacter</taxon>
    </lineage>
</organism>
<proteinExistence type="predicted"/>
<reference evidence="1" key="1">
    <citation type="submission" date="2021-03" db="EMBL/GenBank/DDBJ databases">
        <title>Alkalibacter marinus sp. nov., isolated from tidal flat sediment.</title>
        <authorList>
            <person name="Namirimu T."/>
            <person name="Yang J.-A."/>
            <person name="Yang S.-H."/>
            <person name="Kim Y.-J."/>
            <person name="Kwon K.K."/>
        </authorList>
    </citation>
    <scope>NUCLEOTIDE SEQUENCE</scope>
    <source>
        <strain evidence="1">ES005</strain>
    </source>
</reference>
<dbReference type="Proteomes" id="UP000663499">
    <property type="component" value="Chromosome"/>
</dbReference>
<dbReference type="AlphaFoldDB" id="A0A974XFI1"/>
<keyword evidence="2" id="KW-1185">Reference proteome</keyword>
<evidence type="ECO:0000313" key="2">
    <source>
        <dbReference type="Proteomes" id="UP000663499"/>
    </source>
</evidence>
<protein>
    <submittedName>
        <fullName evidence="1">Uncharacterized protein</fullName>
    </submittedName>
</protein>
<name>A0A974XFI1_9FIRM</name>
<evidence type="ECO:0000313" key="1">
    <source>
        <dbReference type="EMBL" id="QSX07670.1"/>
    </source>
</evidence>
<dbReference type="KEGG" id="alka:J0B03_07455"/>
<accession>A0A974XFI1</accession>
<sequence>MSKKIDQRLPGEIGKGVMPEYAALQSPWGKLISYHDALHYVNRYNGVISAAVMQVLRILVPDYVERSKAMCKNAYKRVKDPFLTPYGEMMKEDLNVHPFFKGNFAGGLVGDYGDECLLMCGRVNDFGTYRVEKELDVCYWDIVGSELGRATIGSLLGSADGLATWLEDGPTLDYHMVEAKCCGDLHCRVVAESREKFPMPPHESWECYGPIATADQIKTTPEEECEKEPMFFREDCGYTYVSGTCMENDASGAYPLSYQSNAASYMLPTIDDLIEEGLMEEKFVDHVIKCVCEAAGKSAFGEFYAKEGLRNWLGAPKDMDDGRLMGAHIEIYLQSMLSEYRVEAFNKDEVIYVIDRTNLIFAGPKYVDALISTWYGMTKTLVNAQWSLWEEPEGVDEDQLRIKIAKKADKYC</sequence>